<dbReference type="EMBL" id="CP058606">
    <property type="protein sequence ID" value="QLG71779.1"/>
    <property type="molecule type" value="Genomic_DNA"/>
</dbReference>
<feature type="compositionally biased region" description="Basic and acidic residues" evidence="7">
    <location>
        <begin position="523"/>
        <end position="545"/>
    </location>
</feature>
<evidence type="ECO:0000313" key="9">
    <source>
        <dbReference type="EMBL" id="QLG71779.1"/>
    </source>
</evidence>
<comment type="subcellular location">
    <subcellularLocation>
        <location evidence="2">Cytoplasm</location>
        <location evidence="2">Cytoskeleton</location>
        <location evidence="2">Spindle</location>
    </subcellularLocation>
    <subcellularLocation>
        <location evidence="1">Nucleus</location>
    </subcellularLocation>
</comment>
<dbReference type="OrthoDB" id="6123at2759"/>
<feature type="compositionally biased region" description="Polar residues" evidence="7">
    <location>
        <begin position="442"/>
        <end position="451"/>
    </location>
</feature>
<keyword evidence="5" id="KW-0206">Cytoskeleton</keyword>
<feature type="compositionally biased region" description="Basic and acidic residues" evidence="7">
    <location>
        <begin position="583"/>
        <end position="597"/>
    </location>
</feature>
<reference evidence="9 10" key="1">
    <citation type="submission" date="2020-07" db="EMBL/GenBank/DDBJ databases">
        <title>The yeast mating-type switching endonuclease HO is a domesticated member of an unorthodox homing genetic element family.</title>
        <authorList>
            <person name="Coughlan A.Y."/>
            <person name="Lombardi L."/>
            <person name="Braun-Galleani S."/>
            <person name="Martos A.R."/>
            <person name="Galeote V."/>
            <person name="Bigey F."/>
            <person name="Dequin S."/>
            <person name="Byrne K.P."/>
            <person name="Wolfe K.H."/>
        </authorList>
    </citation>
    <scope>NUCLEOTIDE SEQUENCE [LARGE SCALE GENOMIC DNA]</scope>
    <source>
        <strain evidence="9 10">NRRL Y-6702</strain>
    </source>
</reference>
<name>A0A7H9B1D9_ZYGMR</name>
<dbReference type="Proteomes" id="UP000509704">
    <property type="component" value="Chromosome 3"/>
</dbReference>
<dbReference type="Pfam" id="PF03941">
    <property type="entry name" value="INCENP_ARK-bind"/>
    <property type="match status" value="1"/>
</dbReference>
<dbReference type="AlphaFoldDB" id="A0A7H9B1D9"/>
<feature type="domain" description="Inner centromere protein ARK-binding" evidence="8">
    <location>
        <begin position="671"/>
        <end position="721"/>
    </location>
</feature>
<dbReference type="GO" id="GO:0005634">
    <property type="term" value="C:nucleus"/>
    <property type="evidence" value="ECO:0007669"/>
    <property type="project" value="UniProtKB-SubCell"/>
</dbReference>
<evidence type="ECO:0000256" key="6">
    <source>
        <dbReference type="ARBA" id="ARBA00023242"/>
    </source>
</evidence>
<feature type="compositionally biased region" description="Polar residues" evidence="7">
    <location>
        <begin position="414"/>
        <end position="434"/>
    </location>
</feature>
<accession>A0A7H9B1D9</accession>
<dbReference type="GeneID" id="59235475"/>
<feature type="compositionally biased region" description="Polar residues" evidence="7">
    <location>
        <begin position="477"/>
        <end position="517"/>
    </location>
</feature>
<organism evidence="9 10">
    <name type="scientific">Zygotorulaspora mrakii</name>
    <name type="common">Zygosaccharomyces mrakii</name>
    <dbReference type="NCBI Taxonomy" id="42260"/>
    <lineage>
        <taxon>Eukaryota</taxon>
        <taxon>Fungi</taxon>
        <taxon>Dikarya</taxon>
        <taxon>Ascomycota</taxon>
        <taxon>Saccharomycotina</taxon>
        <taxon>Saccharomycetes</taxon>
        <taxon>Saccharomycetales</taxon>
        <taxon>Saccharomycetaceae</taxon>
        <taxon>Zygotorulaspora</taxon>
    </lineage>
</organism>
<feature type="region of interest" description="Disordered" evidence="7">
    <location>
        <begin position="646"/>
        <end position="681"/>
    </location>
</feature>
<feature type="compositionally biased region" description="Polar residues" evidence="7">
    <location>
        <begin position="117"/>
        <end position="127"/>
    </location>
</feature>
<evidence type="ECO:0000256" key="3">
    <source>
        <dbReference type="ARBA" id="ARBA00010042"/>
    </source>
</evidence>
<feature type="region of interest" description="Disordered" evidence="7">
    <location>
        <begin position="393"/>
        <end position="632"/>
    </location>
</feature>
<feature type="compositionally biased region" description="Polar residues" evidence="7">
    <location>
        <begin position="663"/>
        <end position="673"/>
    </location>
</feature>
<evidence type="ECO:0000256" key="2">
    <source>
        <dbReference type="ARBA" id="ARBA00004186"/>
    </source>
</evidence>
<dbReference type="InterPro" id="IPR005635">
    <property type="entry name" value="Inner_centromere_prot_ARK-bd"/>
</dbReference>
<keyword evidence="4" id="KW-0963">Cytoplasm</keyword>
<feature type="region of interest" description="Disordered" evidence="7">
    <location>
        <begin position="270"/>
        <end position="310"/>
    </location>
</feature>
<keyword evidence="6" id="KW-0539">Nucleus</keyword>
<proteinExistence type="inferred from homology"/>
<feature type="region of interest" description="Disordered" evidence="7">
    <location>
        <begin position="97"/>
        <end position="127"/>
    </location>
</feature>
<dbReference type="GO" id="GO:0005819">
    <property type="term" value="C:spindle"/>
    <property type="evidence" value="ECO:0007669"/>
    <property type="project" value="UniProtKB-SubCell"/>
</dbReference>
<dbReference type="KEGG" id="zmk:HG535_0C01280"/>
<evidence type="ECO:0000256" key="4">
    <source>
        <dbReference type="ARBA" id="ARBA00022490"/>
    </source>
</evidence>
<dbReference type="RefSeq" id="XP_037143507.1">
    <property type="nucleotide sequence ID" value="XM_037287612.1"/>
</dbReference>
<evidence type="ECO:0000256" key="7">
    <source>
        <dbReference type="SAM" id="MobiDB-lite"/>
    </source>
</evidence>
<evidence type="ECO:0000259" key="8">
    <source>
        <dbReference type="Pfam" id="PF03941"/>
    </source>
</evidence>
<feature type="compositionally biased region" description="Basic and acidic residues" evidence="7">
    <location>
        <begin position="106"/>
        <end position="116"/>
    </location>
</feature>
<feature type="compositionally biased region" description="Basic and acidic residues" evidence="7">
    <location>
        <begin position="554"/>
        <end position="570"/>
    </location>
</feature>
<gene>
    <name evidence="9" type="ORF">HG535_0C01280</name>
</gene>
<feature type="region of interest" description="Disordered" evidence="7">
    <location>
        <begin position="335"/>
        <end position="364"/>
    </location>
</feature>
<feature type="compositionally biased region" description="Polar residues" evidence="7">
    <location>
        <begin position="352"/>
        <end position="364"/>
    </location>
</feature>
<comment type="similarity">
    <text evidence="3">Belongs to the INCENP family.</text>
</comment>
<evidence type="ECO:0000256" key="1">
    <source>
        <dbReference type="ARBA" id="ARBA00004123"/>
    </source>
</evidence>
<evidence type="ECO:0000256" key="5">
    <source>
        <dbReference type="ARBA" id="ARBA00023212"/>
    </source>
</evidence>
<keyword evidence="10" id="KW-1185">Reference proteome</keyword>
<sequence length="741" mass="83612">MDWVIQAAKKKTKRPPGGSRSIVESLNIFNEVVIEGQSEISSILNETDHWLKSEINTFKIVDTGTRCVGETSSMVSPEKTQSTFDMDYKLGSSLKKTVQENECEEKETPEGTKHEFPSTTPKSLAEDTTTDLVRRLPEQKIGSEIQKDESNMRSEETTIWSPFKRERSLKGTMNVGSQSLVNRAIANPQSSPSVTLRVLESAKETVRHGDTSPPTRSLNQVVKDRSQRRSNMFVPLPNKDPLIVQQAVPEIPAISKTVIPTYTATASYNHLKQKSESSRSGRLSSSNRDIQLMPLKQKNPNKESQTSGREIEKLTSLKVPKATTSVFDRLSSLPTKSSENKIAVKPAEKKMSSSSSIDVTGSPMRRTSFSVRSSAIIDTSIQETLKTIFSSKNRSHVDQKSYQVAKLRSDKASKNNNLQNSDKYVQDSSQSTKKTLVPVHSTHLSNLNNGPRKQAKSEQHMSSMVEIPSGIAHNRIKSPTRQNINETKSDKSASSQTEKSISPNSLTHSNCIPTTIQPLFESNEVRSPSHDKRGENRSKNHDRLTKFQLLPPIESEKDDLKRKLSKRLSEVMRTQQNQHRRKQDQQKRKSNLEEDFKRRTRLWNETKGVPPTENSAGLSIEEDGSPQHPENNNILHDLNVVDHRNIIGGDSRRSDNRYDNDNELANQTLPEINSDSEEEEDYTIPSWASPPYLQQQLYLQQNWDPKKIFGPLPALHIDQIFQNSRFSRLKSRQSTAKNNAV</sequence>
<protein>
    <recommendedName>
        <fullName evidence="8">Inner centromere protein ARK-binding domain-containing protein</fullName>
    </recommendedName>
</protein>
<feature type="compositionally biased region" description="Basic and acidic residues" evidence="7">
    <location>
        <begin position="646"/>
        <end position="660"/>
    </location>
</feature>
<evidence type="ECO:0000313" key="10">
    <source>
        <dbReference type="Proteomes" id="UP000509704"/>
    </source>
</evidence>